<gene>
    <name evidence="2" type="ORF">EVAR_23803_1</name>
</gene>
<feature type="region of interest" description="Disordered" evidence="1">
    <location>
        <begin position="112"/>
        <end position="131"/>
    </location>
</feature>
<feature type="region of interest" description="Disordered" evidence="1">
    <location>
        <begin position="1"/>
        <end position="23"/>
    </location>
</feature>
<keyword evidence="3" id="KW-1185">Reference proteome</keyword>
<dbReference type="AlphaFoldDB" id="A0A4C1VLZ8"/>
<protein>
    <submittedName>
        <fullName evidence="2">Uncharacterized protein</fullName>
    </submittedName>
</protein>
<evidence type="ECO:0000313" key="2">
    <source>
        <dbReference type="EMBL" id="GBP39452.1"/>
    </source>
</evidence>
<reference evidence="2 3" key="1">
    <citation type="journal article" date="2019" name="Commun. Biol.">
        <title>The bagworm genome reveals a unique fibroin gene that provides high tensile strength.</title>
        <authorList>
            <person name="Kono N."/>
            <person name="Nakamura H."/>
            <person name="Ohtoshi R."/>
            <person name="Tomita M."/>
            <person name="Numata K."/>
            <person name="Arakawa K."/>
        </authorList>
    </citation>
    <scope>NUCLEOTIDE SEQUENCE [LARGE SCALE GENOMIC DNA]</scope>
</reference>
<sequence length="152" mass="16452">MTQLNARPRGGEQTPLRPSANALRRQSVTVKRYVIGRGARGRPDGRACGALPRRALATYKPLFHVQCTSAEVACYAPDVEPDFGPSQDHGPSECTSREIRNVLHSFAQQVDESHGVSRPGSRPTISMNVDPTTSTFTAPLAKKSSGYCVNDT</sequence>
<evidence type="ECO:0000313" key="3">
    <source>
        <dbReference type="Proteomes" id="UP000299102"/>
    </source>
</evidence>
<accession>A0A4C1VLZ8</accession>
<proteinExistence type="predicted"/>
<name>A0A4C1VLZ8_EUMVA</name>
<dbReference type="EMBL" id="BGZK01000366">
    <property type="protein sequence ID" value="GBP39452.1"/>
    <property type="molecule type" value="Genomic_DNA"/>
</dbReference>
<comment type="caution">
    <text evidence="2">The sequence shown here is derived from an EMBL/GenBank/DDBJ whole genome shotgun (WGS) entry which is preliminary data.</text>
</comment>
<evidence type="ECO:0000256" key="1">
    <source>
        <dbReference type="SAM" id="MobiDB-lite"/>
    </source>
</evidence>
<organism evidence="2 3">
    <name type="scientific">Eumeta variegata</name>
    <name type="common">Bagworm moth</name>
    <name type="synonym">Eumeta japonica</name>
    <dbReference type="NCBI Taxonomy" id="151549"/>
    <lineage>
        <taxon>Eukaryota</taxon>
        <taxon>Metazoa</taxon>
        <taxon>Ecdysozoa</taxon>
        <taxon>Arthropoda</taxon>
        <taxon>Hexapoda</taxon>
        <taxon>Insecta</taxon>
        <taxon>Pterygota</taxon>
        <taxon>Neoptera</taxon>
        <taxon>Endopterygota</taxon>
        <taxon>Lepidoptera</taxon>
        <taxon>Glossata</taxon>
        <taxon>Ditrysia</taxon>
        <taxon>Tineoidea</taxon>
        <taxon>Psychidae</taxon>
        <taxon>Oiketicinae</taxon>
        <taxon>Eumeta</taxon>
    </lineage>
</organism>
<dbReference type="Proteomes" id="UP000299102">
    <property type="component" value="Unassembled WGS sequence"/>
</dbReference>